<protein>
    <submittedName>
        <fullName evidence="7">RNA polymerase sigma-70 factor</fullName>
    </submittedName>
</protein>
<dbReference type="InterPro" id="IPR013325">
    <property type="entry name" value="RNA_pol_sigma_r2"/>
</dbReference>
<dbReference type="GO" id="GO:0003677">
    <property type="term" value="F:DNA binding"/>
    <property type="evidence" value="ECO:0007669"/>
    <property type="project" value="InterPro"/>
</dbReference>
<dbReference type="EMBL" id="WKLP01000009">
    <property type="protein sequence ID" value="MRY11352.1"/>
    <property type="molecule type" value="Genomic_DNA"/>
</dbReference>
<keyword evidence="2" id="KW-0805">Transcription regulation</keyword>
<dbReference type="InterPro" id="IPR014327">
    <property type="entry name" value="RNA_pol_sigma70_bacteroid"/>
</dbReference>
<evidence type="ECO:0000313" key="7">
    <source>
        <dbReference type="EMBL" id="MRY11352.1"/>
    </source>
</evidence>
<accession>A0A6G1ZC02</accession>
<dbReference type="AlphaFoldDB" id="A0A6G1ZC02"/>
<evidence type="ECO:0000256" key="4">
    <source>
        <dbReference type="ARBA" id="ARBA00023163"/>
    </source>
</evidence>
<dbReference type="Pfam" id="PF04542">
    <property type="entry name" value="Sigma70_r2"/>
    <property type="match status" value="1"/>
</dbReference>
<dbReference type="GO" id="GO:0016987">
    <property type="term" value="F:sigma factor activity"/>
    <property type="evidence" value="ECO:0007669"/>
    <property type="project" value="UniProtKB-KW"/>
</dbReference>
<dbReference type="PANTHER" id="PTHR43133:SF46">
    <property type="entry name" value="RNA POLYMERASE SIGMA-70 FACTOR ECF SUBFAMILY"/>
    <property type="match status" value="1"/>
</dbReference>
<organism evidence="7">
    <name type="scientific">Parabacteroides goldsteinii</name>
    <dbReference type="NCBI Taxonomy" id="328812"/>
    <lineage>
        <taxon>Bacteria</taxon>
        <taxon>Pseudomonadati</taxon>
        <taxon>Bacteroidota</taxon>
        <taxon>Bacteroidia</taxon>
        <taxon>Bacteroidales</taxon>
        <taxon>Tannerellaceae</taxon>
        <taxon>Parabacteroides</taxon>
    </lineage>
</organism>
<keyword evidence="4" id="KW-0804">Transcription</keyword>
<dbReference type="SUPFAM" id="SSF88946">
    <property type="entry name" value="Sigma2 domain of RNA polymerase sigma factors"/>
    <property type="match status" value="1"/>
</dbReference>
<dbReference type="CDD" id="cd06171">
    <property type="entry name" value="Sigma70_r4"/>
    <property type="match status" value="1"/>
</dbReference>
<dbReference type="RefSeq" id="WP_007655012.1">
    <property type="nucleotide sequence ID" value="NZ_CAJSYT010000014.1"/>
</dbReference>
<dbReference type="InterPro" id="IPR013324">
    <property type="entry name" value="RNA_pol_sigma_r3/r4-like"/>
</dbReference>
<dbReference type="NCBIfam" id="TIGR02937">
    <property type="entry name" value="sigma70-ECF"/>
    <property type="match status" value="1"/>
</dbReference>
<evidence type="ECO:0000259" key="5">
    <source>
        <dbReference type="Pfam" id="PF04542"/>
    </source>
</evidence>
<dbReference type="InterPro" id="IPR014284">
    <property type="entry name" value="RNA_pol_sigma-70_dom"/>
</dbReference>
<keyword evidence="3" id="KW-0731">Sigma factor</keyword>
<comment type="caution">
    <text evidence="7">The sequence shown here is derived from an EMBL/GenBank/DDBJ whole genome shotgun (WGS) entry which is preliminary data.</text>
</comment>
<evidence type="ECO:0000256" key="2">
    <source>
        <dbReference type="ARBA" id="ARBA00023015"/>
    </source>
</evidence>
<name>A0A6G1ZC02_9BACT</name>
<dbReference type="Gene3D" id="1.10.1740.10">
    <property type="match status" value="1"/>
</dbReference>
<feature type="domain" description="RNA polymerase sigma factor 70 region 4 type 2" evidence="6">
    <location>
        <begin position="125"/>
        <end position="174"/>
    </location>
</feature>
<evidence type="ECO:0000256" key="1">
    <source>
        <dbReference type="ARBA" id="ARBA00010641"/>
    </source>
</evidence>
<dbReference type="PANTHER" id="PTHR43133">
    <property type="entry name" value="RNA POLYMERASE ECF-TYPE SIGMA FACTO"/>
    <property type="match status" value="1"/>
</dbReference>
<reference evidence="7" key="1">
    <citation type="journal article" date="2019" name="Nat. Med.">
        <title>A library of human gut bacterial isolates paired with longitudinal multiomics data enables mechanistic microbiome research.</title>
        <authorList>
            <person name="Poyet M."/>
            <person name="Groussin M."/>
            <person name="Gibbons S.M."/>
            <person name="Avila-Pacheco J."/>
            <person name="Jiang X."/>
            <person name="Kearney S.M."/>
            <person name="Perrotta A.R."/>
            <person name="Berdy B."/>
            <person name="Zhao S."/>
            <person name="Lieberman T.D."/>
            <person name="Swanson P.K."/>
            <person name="Smith M."/>
            <person name="Roesemann S."/>
            <person name="Alexander J.E."/>
            <person name="Rich S.A."/>
            <person name="Livny J."/>
            <person name="Vlamakis H."/>
            <person name="Clish C."/>
            <person name="Bullock K."/>
            <person name="Deik A."/>
            <person name="Scott J."/>
            <person name="Pierce K.A."/>
            <person name="Xavier R.J."/>
            <person name="Alm E.J."/>
        </authorList>
    </citation>
    <scope>NUCLEOTIDE SEQUENCE</scope>
    <source>
        <strain evidence="7">BIOML-A4</strain>
    </source>
</reference>
<dbReference type="GO" id="GO:0006352">
    <property type="term" value="P:DNA-templated transcription initiation"/>
    <property type="evidence" value="ECO:0007669"/>
    <property type="project" value="InterPro"/>
</dbReference>
<dbReference type="Pfam" id="PF08281">
    <property type="entry name" value="Sigma70_r4_2"/>
    <property type="match status" value="1"/>
</dbReference>
<comment type="similarity">
    <text evidence="1">Belongs to the sigma-70 factor family. ECF subfamily.</text>
</comment>
<dbReference type="NCBIfam" id="TIGR02985">
    <property type="entry name" value="Sig70_bacteroi1"/>
    <property type="match status" value="1"/>
</dbReference>
<feature type="domain" description="RNA polymerase sigma-70 region 2" evidence="5">
    <location>
        <begin position="23"/>
        <end position="88"/>
    </location>
</feature>
<dbReference type="Gene3D" id="1.10.10.10">
    <property type="entry name" value="Winged helix-like DNA-binding domain superfamily/Winged helix DNA-binding domain"/>
    <property type="match status" value="1"/>
</dbReference>
<evidence type="ECO:0000259" key="6">
    <source>
        <dbReference type="Pfam" id="PF08281"/>
    </source>
</evidence>
<sequence length="195" mass="23468">MEYYEEQIVRGVKEGDENAFRILYDKYYHRLFCISRQYLQDEFLAETIVSDVFFHLWENRKTIDIQISLNAYLIRMVRNFSLNYLQKNYVGREVSLNDMDMTSPLLFLSDEYPLGRLMEKELMAKVQEEIERLPKETRQVFILSRLEELKHDEIAARLGISVNTVKYHIKQALSILRDRLKDYLIVLLVCFVKYF</sequence>
<evidence type="ECO:0000256" key="3">
    <source>
        <dbReference type="ARBA" id="ARBA00023082"/>
    </source>
</evidence>
<dbReference type="InterPro" id="IPR039425">
    <property type="entry name" value="RNA_pol_sigma-70-like"/>
</dbReference>
<proteinExistence type="inferred from homology"/>
<dbReference type="SUPFAM" id="SSF88659">
    <property type="entry name" value="Sigma3 and sigma4 domains of RNA polymerase sigma factors"/>
    <property type="match status" value="1"/>
</dbReference>
<dbReference type="InterPro" id="IPR013249">
    <property type="entry name" value="RNA_pol_sigma70_r4_t2"/>
</dbReference>
<dbReference type="InterPro" id="IPR007627">
    <property type="entry name" value="RNA_pol_sigma70_r2"/>
</dbReference>
<gene>
    <name evidence="7" type="ORF">GKE01_07685</name>
</gene>
<dbReference type="InterPro" id="IPR036388">
    <property type="entry name" value="WH-like_DNA-bd_sf"/>
</dbReference>